<protein>
    <recommendedName>
        <fullName evidence="4">Type 1 periplasmic binding fold superfamily protein</fullName>
    </recommendedName>
</protein>
<comment type="caution">
    <text evidence="2">The sequence shown here is derived from an EMBL/GenBank/DDBJ whole genome shotgun (WGS) entry which is preliminary data.</text>
</comment>
<gene>
    <name evidence="2" type="ORF">H9Q13_08875</name>
</gene>
<feature type="signal peptide" evidence="1">
    <location>
        <begin position="1"/>
        <end position="24"/>
    </location>
</feature>
<sequence length="187" mass="19601">MKKLLRPYLAFLLMGALLTTTACGDDDGPGPDEEGEVITTVMLSLVPEGKGQNATATISTLSGSPVQNGPLTLKANTVYNATITLADDSKTPSVNVTNEIKQKTNEHLFVYTFTPESGSNASVGVEIKDRDANNRPVGLETTINTGPNTGAGKLRVILKHQPGGIKTGTNTTAGETDVDVSFNVIVN</sequence>
<dbReference type="PROSITE" id="PS51257">
    <property type="entry name" value="PROKAR_LIPOPROTEIN"/>
    <property type="match status" value="1"/>
</dbReference>
<organism evidence="2 3">
    <name type="scientific">Pontibacter aquaedesilientis</name>
    <dbReference type="NCBI Taxonomy" id="2766980"/>
    <lineage>
        <taxon>Bacteria</taxon>
        <taxon>Pseudomonadati</taxon>
        <taxon>Bacteroidota</taxon>
        <taxon>Cytophagia</taxon>
        <taxon>Cytophagales</taxon>
        <taxon>Hymenobacteraceae</taxon>
        <taxon>Pontibacter</taxon>
    </lineage>
</organism>
<proteinExistence type="predicted"/>
<name>A0ABR7XG56_9BACT</name>
<evidence type="ECO:0000313" key="3">
    <source>
        <dbReference type="Proteomes" id="UP000625551"/>
    </source>
</evidence>
<keyword evidence="1" id="KW-0732">Signal</keyword>
<keyword evidence="3" id="KW-1185">Reference proteome</keyword>
<feature type="chain" id="PRO_5045799363" description="Type 1 periplasmic binding fold superfamily protein" evidence="1">
    <location>
        <begin position="25"/>
        <end position="187"/>
    </location>
</feature>
<reference evidence="2 3" key="1">
    <citation type="submission" date="2020-09" db="EMBL/GenBank/DDBJ databases">
        <title>Genome sequencing and assembly of Pontibacter sp.</title>
        <authorList>
            <person name="Chhetri G."/>
        </authorList>
    </citation>
    <scope>NUCLEOTIDE SEQUENCE [LARGE SCALE GENOMIC DNA]</scope>
    <source>
        <strain evidence="2 3">JH31</strain>
    </source>
</reference>
<evidence type="ECO:0000256" key="1">
    <source>
        <dbReference type="SAM" id="SignalP"/>
    </source>
</evidence>
<dbReference type="RefSeq" id="WP_191183440.1">
    <property type="nucleotide sequence ID" value="NZ_JACXAJ010000003.1"/>
</dbReference>
<evidence type="ECO:0000313" key="2">
    <source>
        <dbReference type="EMBL" id="MBD1397275.1"/>
    </source>
</evidence>
<evidence type="ECO:0008006" key="4">
    <source>
        <dbReference type="Google" id="ProtNLM"/>
    </source>
</evidence>
<accession>A0ABR7XG56</accession>
<dbReference type="EMBL" id="JACXAJ010000003">
    <property type="protein sequence ID" value="MBD1397275.1"/>
    <property type="molecule type" value="Genomic_DNA"/>
</dbReference>
<dbReference type="Proteomes" id="UP000625551">
    <property type="component" value="Unassembled WGS sequence"/>
</dbReference>